<comment type="caution">
    <text evidence="2">The sequence shown here is derived from an EMBL/GenBank/DDBJ whole genome shotgun (WGS) entry which is preliminary data.</text>
</comment>
<evidence type="ECO:0000313" key="3">
    <source>
        <dbReference type="Proteomes" id="UP001596333"/>
    </source>
</evidence>
<keyword evidence="3" id="KW-1185">Reference proteome</keyword>
<evidence type="ECO:0000256" key="1">
    <source>
        <dbReference type="SAM" id="Phobius"/>
    </source>
</evidence>
<keyword evidence="1" id="KW-0812">Transmembrane</keyword>
<protein>
    <submittedName>
        <fullName evidence="2">Uncharacterized protein</fullName>
    </submittedName>
</protein>
<keyword evidence="1" id="KW-1133">Transmembrane helix</keyword>
<dbReference type="Proteomes" id="UP001596333">
    <property type="component" value="Unassembled WGS sequence"/>
</dbReference>
<dbReference type="EMBL" id="JBHSXI010000021">
    <property type="protein sequence ID" value="MFC6890276.1"/>
    <property type="molecule type" value="Genomic_DNA"/>
</dbReference>
<feature type="transmembrane region" description="Helical" evidence="1">
    <location>
        <begin position="126"/>
        <end position="147"/>
    </location>
</feature>
<dbReference type="AlphaFoldDB" id="A0ABD5UTM6"/>
<evidence type="ECO:0000313" key="2">
    <source>
        <dbReference type="EMBL" id="MFC6890276.1"/>
    </source>
</evidence>
<reference evidence="2 3" key="1">
    <citation type="journal article" date="2019" name="Int. J. Syst. Evol. Microbiol.">
        <title>The Global Catalogue of Microorganisms (GCM) 10K type strain sequencing project: providing services to taxonomists for standard genome sequencing and annotation.</title>
        <authorList>
            <consortium name="The Broad Institute Genomics Platform"/>
            <consortium name="The Broad Institute Genome Sequencing Center for Infectious Disease"/>
            <person name="Wu L."/>
            <person name="Ma J."/>
        </authorList>
    </citation>
    <scope>NUCLEOTIDE SEQUENCE [LARGE SCALE GENOMIC DNA]</scope>
    <source>
        <strain evidence="2 3">Y73</strain>
    </source>
</reference>
<name>A0ABD5UTM6_9EURY</name>
<dbReference type="RefSeq" id="WP_379770009.1">
    <property type="nucleotide sequence ID" value="NZ_JBHSXI010000021.1"/>
</dbReference>
<proteinExistence type="predicted"/>
<organism evidence="2 3">
    <name type="scientific">Halorubrum trueperi</name>
    <dbReference type="NCBI Taxonomy" id="2004704"/>
    <lineage>
        <taxon>Archaea</taxon>
        <taxon>Methanobacteriati</taxon>
        <taxon>Methanobacteriota</taxon>
        <taxon>Stenosarchaea group</taxon>
        <taxon>Halobacteria</taxon>
        <taxon>Halobacteriales</taxon>
        <taxon>Haloferacaceae</taxon>
        <taxon>Halorubrum</taxon>
    </lineage>
</organism>
<feature type="transmembrane region" description="Helical" evidence="1">
    <location>
        <begin position="15"/>
        <end position="32"/>
    </location>
</feature>
<feature type="transmembrane region" description="Helical" evidence="1">
    <location>
        <begin position="74"/>
        <end position="92"/>
    </location>
</feature>
<feature type="non-terminal residue" evidence="2">
    <location>
        <position position="168"/>
    </location>
</feature>
<gene>
    <name evidence="2" type="ORF">ACFQEY_14850</name>
</gene>
<feature type="transmembrane region" description="Helical" evidence="1">
    <location>
        <begin position="44"/>
        <end position="62"/>
    </location>
</feature>
<feature type="transmembrane region" description="Helical" evidence="1">
    <location>
        <begin position="98"/>
        <end position="119"/>
    </location>
</feature>
<sequence>MTDVSLDYNQPSKPIILGLILTLLLIIMSLSRGLPPLKVLHIDIFRIWSVIILGISSAFIILRFSKRITIDMNVIIFSIFTVYVSLSLAWTITPFRGLSRLFTLFEAATLIFAGITFVTTRRRFNAIIVIVLGVGAATMCIAAWELMTGSHLPASRLSLSKFYAPDAA</sequence>
<accession>A0ABD5UTM6</accession>
<keyword evidence="1" id="KW-0472">Membrane</keyword>